<evidence type="ECO:0000313" key="2">
    <source>
        <dbReference type="Proteomes" id="UP000199577"/>
    </source>
</evidence>
<proteinExistence type="predicted"/>
<dbReference type="OrthoDB" id="979487at2"/>
<accession>A0A1I1K5P4</accession>
<gene>
    <name evidence="1" type="ORF">SAMN05421747_11482</name>
</gene>
<dbReference type="RefSeq" id="WP_090974286.1">
    <property type="nucleotide sequence ID" value="NZ_FOLL01000014.1"/>
</dbReference>
<protein>
    <recommendedName>
        <fullName evidence="3">HEAT repeat-containing protein</fullName>
    </recommendedName>
</protein>
<dbReference type="Proteomes" id="UP000199577">
    <property type="component" value="Unassembled WGS sequence"/>
</dbReference>
<sequence>MGAVITTKQALKERLSAIRAKTEVLALAASGEETGVCVDWLHELCYEKDKTPAFRAAWVLEHIAASHPERFVPVVSNFINRLPEQHNPSCQRHFTKILMEITHPKAAKPYRQAYAEIDRERVVETVFGWLIDPCTPVAVQVNCMDILYHMRNEYDWVTVELRQQTEFLMMRHGSAAMLSRGKKIIGKLR</sequence>
<name>A0A1I1K5P4_9SPHI</name>
<organism evidence="1 2">
    <name type="scientific">Parapedobacter composti</name>
    <dbReference type="NCBI Taxonomy" id="623281"/>
    <lineage>
        <taxon>Bacteria</taxon>
        <taxon>Pseudomonadati</taxon>
        <taxon>Bacteroidota</taxon>
        <taxon>Sphingobacteriia</taxon>
        <taxon>Sphingobacteriales</taxon>
        <taxon>Sphingobacteriaceae</taxon>
        <taxon>Parapedobacter</taxon>
    </lineage>
</organism>
<keyword evidence="2" id="KW-1185">Reference proteome</keyword>
<dbReference type="STRING" id="623281.SAMN05421747_11482"/>
<evidence type="ECO:0008006" key="3">
    <source>
        <dbReference type="Google" id="ProtNLM"/>
    </source>
</evidence>
<dbReference type="EMBL" id="FOLL01000014">
    <property type="protein sequence ID" value="SFC55552.1"/>
    <property type="molecule type" value="Genomic_DNA"/>
</dbReference>
<evidence type="ECO:0000313" key="1">
    <source>
        <dbReference type="EMBL" id="SFC55552.1"/>
    </source>
</evidence>
<dbReference type="AlphaFoldDB" id="A0A1I1K5P4"/>
<reference evidence="1 2" key="1">
    <citation type="submission" date="2016-10" db="EMBL/GenBank/DDBJ databases">
        <authorList>
            <person name="de Groot N.N."/>
        </authorList>
    </citation>
    <scope>NUCLEOTIDE SEQUENCE [LARGE SCALE GENOMIC DNA]</scope>
    <source>
        <strain evidence="1 2">DSM 22900</strain>
    </source>
</reference>